<protein>
    <submittedName>
        <fullName evidence="2">Uncharacterized protein</fullName>
    </submittedName>
</protein>
<dbReference type="AlphaFoldDB" id="A0AAJ0A2D9"/>
<dbReference type="RefSeq" id="XP_060451257.1">
    <property type="nucleotide sequence ID" value="XM_060596509.1"/>
</dbReference>
<sequence>MIRCRPSNAGLRHSRKKGCHPESAPTRPLRRPPPRTWSLGLLGQYNLDASPSRPVDQPGDVAAISYDISDTTTHLIQLSLRHLSNRHLTFFFPRLPCRFHRPCLLIDSRFPCRTRAEICAPASLTPAPRSSPLDRVWDFRPPGAFRLRVS</sequence>
<proteinExistence type="predicted"/>
<gene>
    <name evidence="2" type="ORF">BDP81DRAFT_935</name>
</gene>
<dbReference type="GeneID" id="85481371"/>
<dbReference type="Proteomes" id="UP001243989">
    <property type="component" value="Unassembled WGS sequence"/>
</dbReference>
<evidence type="ECO:0000313" key="2">
    <source>
        <dbReference type="EMBL" id="KAK1655213.1"/>
    </source>
</evidence>
<evidence type="ECO:0000313" key="3">
    <source>
        <dbReference type="Proteomes" id="UP001243989"/>
    </source>
</evidence>
<comment type="caution">
    <text evidence="2">The sequence shown here is derived from an EMBL/GenBank/DDBJ whole genome shotgun (WGS) entry which is preliminary data.</text>
</comment>
<evidence type="ECO:0000256" key="1">
    <source>
        <dbReference type="SAM" id="MobiDB-lite"/>
    </source>
</evidence>
<name>A0AAJ0A2D9_9PEZI</name>
<feature type="region of interest" description="Disordered" evidence="1">
    <location>
        <begin position="1"/>
        <end position="35"/>
    </location>
</feature>
<organism evidence="2 3">
    <name type="scientific">Colletotrichum phormii</name>
    <dbReference type="NCBI Taxonomy" id="359342"/>
    <lineage>
        <taxon>Eukaryota</taxon>
        <taxon>Fungi</taxon>
        <taxon>Dikarya</taxon>
        <taxon>Ascomycota</taxon>
        <taxon>Pezizomycotina</taxon>
        <taxon>Sordariomycetes</taxon>
        <taxon>Hypocreomycetidae</taxon>
        <taxon>Glomerellales</taxon>
        <taxon>Glomerellaceae</taxon>
        <taxon>Colletotrichum</taxon>
        <taxon>Colletotrichum acutatum species complex</taxon>
    </lineage>
</organism>
<dbReference type="EMBL" id="JAHMHQ010000001">
    <property type="protein sequence ID" value="KAK1655213.1"/>
    <property type="molecule type" value="Genomic_DNA"/>
</dbReference>
<keyword evidence="3" id="KW-1185">Reference proteome</keyword>
<accession>A0AAJ0A2D9</accession>
<reference evidence="2" key="1">
    <citation type="submission" date="2021-06" db="EMBL/GenBank/DDBJ databases">
        <title>Comparative genomics, transcriptomics and evolutionary studies reveal genomic signatures of adaptation to plant cell wall in hemibiotrophic fungi.</title>
        <authorList>
            <consortium name="DOE Joint Genome Institute"/>
            <person name="Baroncelli R."/>
            <person name="Diaz J.F."/>
            <person name="Benocci T."/>
            <person name="Peng M."/>
            <person name="Battaglia E."/>
            <person name="Haridas S."/>
            <person name="Andreopoulos W."/>
            <person name="Labutti K."/>
            <person name="Pangilinan J."/>
            <person name="Floch G.L."/>
            <person name="Makela M.R."/>
            <person name="Henrissat B."/>
            <person name="Grigoriev I.V."/>
            <person name="Crouch J.A."/>
            <person name="De Vries R.P."/>
            <person name="Sukno S.A."/>
            <person name="Thon M.R."/>
        </authorList>
    </citation>
    <scope>NUCLEOTIDE SEQUENCE</scope>
    <source>
        <strain evidence="2">CBS 102054</strain>
    </source>
</reference>